<evidence type="ECO:0000313" key="1">
    <source>
        <dbReference type="EMBL" id="MBB5199236.1"/>
    </source>
</evidence>
<organism evidence="1 2">
    <name type="scientific">Glaciimonas immobilis</name>
    <dbReference type="NCBI Taxonomy" id="728004"/>
    <lineage>
        <taxon>Bacteria</taxon>
        <taxon>Pseudomonadati</taxon>
        <taxon>Pseudomonadota</taxon>
        <taxon>Betaproteobacteria</taxon>
        <taxon>Burkholderiales</taxon>
        <taxon>Oxalobacteraceae</taxon>
        <taxon>Glaciimonas</taxon>
    </lineage>
</organism>
<reference evidence="1 2" key="1">
    <citation type="submission" date="2020-08" db="EMBL/GenBank/DDBJ databases">
        <title>Genomic Encyclopedia of Type Strains, Phase IV (KMG-IV): sequencing the most valuable type-strain genomes for metagenomic binning, comparative biology and taxonomic classification.</title>
        <authorList>
            <person name="Goeker M."/>
        </authorList>
    </citation>
    <scope>NUCLEOTIDE SEQUENCE [LARGE SCALE GENOMIC DNA]</scope>
    <source>
        <strain evidence="1 2">DSM 23240</strain>
    </source>
</reference>
<keyword evidence="2" id="KW-1185">Reference proteome</keyword>
<comment type="caution">
    <text evidence="1">The sequence shown here is derived from an EMBL/GenBank/DDBJ whole genome shotgun (WGS) entry which is preliminary data.</text>
</comment>
<sequence length="67" mass="7573">MAMEIFLSDFQFFCTDKLVEEGGFSIFQSDVISFTGQKQYNFQDIASFGDAPNGTPYRNKCGVRILT</sequence>
<evidence type="ECO:0000313" key="2">
    <source>
        <dbReference type="Proteomes" id="UP000571084"/>
    </source>
</evidence>
<proteinExistence type="predicted"/>
<dbReference type="AlphaFoldDB" id="A0A840RQG0"/>
<gene>
    <name evidence="1" type="ORF">HNR39_001063</name>
</gene>
<protein>
    <submittedName>
        <fullName evidence="1">Uncharacterized protein</fullName>
    </submittedName>
</protein>
<name>A0A840RQG0_9BURK</name>
<accession>A0A840RQG0</accession>
<dbReference type="Proteomes" id="UP000571084">
    <property type="component" value="Unassembled WGS sequence"/>
</dbReference>
<dbReference type="EMBL" id="JACHHQ010000002">
    <property type="protein sequence ID" value="MBB5199236.1"/>
    <property type="molecule type" value="Genomic_DNA"/>
</dbReference>